<dbReference type="SMART" id="SM00028">
    <property type="entry name" value="TPR"/>
    <property type="match status" value="2"/>
</dbReference>
<keyword evidence="1" id="KW-0802">TPR repeat</keyword>
<dbReference type="AlphaFoldDB" id="A0A1X7RGD6"/>
<proteinExistence type="predicted"/>
<feature type="repeat" description="TPR" evidence="1">
    <location>
        <begin position="10"/>
        <end position="43"/>
    </location>
</feature>
<organism evidence="2 3">
    <name type="scientific">Zymoseptoria tritici (strain ST99CH_3D7)</name>
    <dbReference type="NCBI Taxonomy" id="1276538"/>
    <lineage>
        <taxon>Eukaryota</taxon>
        <taxon>Fungi</taxon>
        <taxon>Dikarya</taxon>
        <taxon>Ascomycota</taxon>
        <taxon>Pezizomycotina</taxon>
        <taxon>Dothideomycetes</taxon>
        <taxon>Dothideomycetidae</taxon>
        <taxon>Mycosphaerellales</taxon>
        <taxon>Mycosphaerellaceae</taxon>
        <taxon>Zymoseptoria</taxon>
    </lineage>
</organism>
<gene>
    <name evidence="2" type="ORF">ZT3D7_G1212</name>
</gene>
<dbReference type="Gene3D" id="1.25.40.10">
    <property type="entry name" value="Tetratricopeptide repeat domain"/>
    <property type="match status" value="1"/>
</dbReference>
<sequence>MSDPSEMPTTDDLRSQGNIAYKSGKLEEAIDFYNQASRSNPEDARPVSNLSAAFYELGDYTSAIEASDRALCLTSDSRSKQKLFPRKLKSQLHVLDLPNSQATAQLIDATGDRNRLHRSFHSKILAELPRLKPQIRTAPEYFVFGHDCPEFLYESDLTKAGGDKIALTFGGIGDGRHMLHW</sequence>
<evidence type="ECO:0000256" key="1">
    <source>
        <dbReference type="PROSITE-ProRule" id="PRU00339"/>
    </source>
</evidence>
<accession>A0A1X7RGD6</accession>
<protein>
    <submittedName>
        <fullName evidence="2">Uncharacterized protein</fullName>
    </submittedName>
</protein>
<evidence type="ECO:0000313" key="3">
    <source>
        <dbReference type="Proteomes" id="UP000215127"/>
    </source>
</evidence>
<dbReference type="STRING" id="1276538.A0A1X7RGD6"/>
<dbReference type="EMBL" id="LT853692">
    <property type="protein sequence ID" value="SMQ46067.1"/>
    <property type="molecule type" value="Genomic_DNA"/>
</dbReference>
<name>A0A1X7RGD6_ZYMT9</name>
<dbReference type="Pfam" id="PF13414">
    <property type="entry name" value="TPR_11"/>
    <property type="match status" value="1"/>
</dbReference>
<dbReference type="Proteomes" id="UP000215127">
    <property type="component" value="Chromosome 1"/>
</dbReference>
<dbReference type="PROSITE" id="PS50005">
    <property type="entry name" value="TPR"/>
    <property type="match status" value="1"/>
</dbReference>
<dbReference type="InterPro" id="IPR011990">
    <property type="entry name" value="TPR-like_helical_dom_sf"/>
</dbReference>
<dbReference type="SUPFAM" id="SSF48452">
    <property type="entry name" value="TPR-like"/>
    <property type="match status" value="1"/>
</dbReference>
<dbReference type="InterPro" id="IPR019734">
    <property type="entry name" value="TPR_rpt"/>
</dbReference>
<reference evidence="2 3" key="1">
    <citation type="submission" date="2016-06" db="EMBL/GenBank/DDBJ databases">
        <authorList>
            <person name="Kjaerup R.B."/>
            <person name="Dalgaard T.S."/>
            <person name="Juul-Madsen H.R."/>
        </authorList>
    </citation>
    <scope>NUCLEOTIDE SEQUENCE [LARGE SCALE GENOMIC DNA]</scope>
</reference>
<evidence type="ECO:0000313" key="2">
    <source>
        <dbReference type="EMBL" id="SMQ46067.1"/>
    </source>
</evidence>
<keyword evidence="3" id="KW-1185">Reference proteome</keyword>